<dbReference type="PANTHER" id="PTHR35011:SF10">
    <property type="entry name" value="TRAP TRANSPORTER SMALL PERMEASE PROTEIN"/>
    <property type="match status" value="1"/>
</dbReference>
<organism evidence="11 12">
    <name type="scientific">Sporosarcina newyorkensis</name>
    <dbReference type="NCBI Taxonomy" id="759851"/>
    <lineage>
        <taxon>Bacteria</taxon>
        <taxon>Bacillati</taxon>
        <taxon>Bacillota</taxon>
        <taxon>Bacilli</taxon>
        <taxon>Bacillales</taxon>
        <taxon>Caryophanaceae</taxon>
        <taxon>Sporosarcina</taxon>
    </lineage>
</organism>
<feature type="domain" description="Tripartite ATP-independent periplasmic transporters DctQ component" evidence="10">
    <location>
        <begin position="54"/>
        <end position="183"/>
    </location>
</feature>
<evidence type="ECO:0000313" key="11">
    <source>
        <dbReference type="EMBL" id="SKA94516.1"/>
    </source>
</evidence>
<evidence type="ECO:0000259" key="10">
    <source>
        <dbReference type="Pfam" id="PF04290"/>
    </source>
</evidence>
<dbReference type="PANTHER" id="PTHR35011">
    <property type="entry name" value="2,3-DIKETO-L-GULONATE TRAP TRANSPORTER SMALL PERMEASE PROTEIN YIAM"/>
    <property type="match status" value="1"/>
</dbReference>
<evidence type="ECO:0000256" key="4">
    <source>
        <dbReference type="ARBA" id="ARBA00022519"/>
    </source>
</evidence>
<feature type="transmembrane region" description="Helical" evidence="9">
    <location>
        <begin position="157"/>
        <end position="176"/>
    </location>
</feature>
<dbReference type="GO" id="GO:0015740">
    <property type="term" value="P:C4-dicarboxylate transport"/>
    <property type="evidence" value="ECO:0007669"/>
    <property type="project" value="TreeGrafter"/>
</dbReference>
<dbReference type="Proteomes" id="UP000190042">
    <property type="component" value="Unassembled WGS sequence"/>
</dbReference>
<feature type="transmembrane region" description="Helical" evidence="9">
    <location>
        <begin position="116"/>
        <end position="137"/>
    </location>
</feature>
<evidence type="ECO:0000256" key="1">
    <source>
        <dbReference type="ARBA" id="ARBA00004429"/>
    </source>
</evidence>
<protein>
    <submittedName>
        <fullName evidence="11">Tripartite ATP-independent transporter, DctQ component</fullName>
    </submittedName>
</protein>
<comment type="similarity">
    <text evidence="8">Belongs to the TRAP transporter small permease family.</text>
</comment>
<reference evidence="12" key="1">
    <citation type="submission" date="2017-02" db="EMBL/GenBank/DDBJ databases">
        <authorList>
            <person name="Varghese N."/>
            <person name="Submissions S."/>
        </authorList>
    </citation>
    <scope>NUCLEOTIDE SEQUENCE [LARGE SCALE GENOMIC DNA]</scope>
    <source>
        <strain evidence="12">DSM 23966</strain>
    </source>
</reference>
<keyword evidence="2" id="KW-0813">Transport</keyword>
<keyword evidence="12" id="KW-1185">Reference proteome</keyword>
<dbReference type="InterPro" id="IPR055348">
    <property type="entry name" value="DctQ"/>
</dbReference>
<comment type="subcellular location">
    <subcellularLocation>
        <location evidence="1">Cell inner membrane</location>
        <topology evidence="1">Multi-pass membrane protein</topology>
    </subcellularLocation>
</comment>
<evidence type="ECO:0000256" key="7">
    <source>
        <dbReference type="ARBA" id="ARBA00023136"/>
    </source>
</evidence>
<evidence type="ECO:0000256" key="6">
    <source>
        <dbReference type="ARBA" id="ARBA00022989"/>
    </source>
</evidence>
<evidence type="ECO:0000256" key="5">
    <source>
        <dbReference type="ARBA" id="ARBA00022692"/>
    </source>
</evidence>
<dbReference type="GO" id="GO:0005886">
    <property type="term" value="C:plasma membrane"/>
    <property type="evidence" value="ECO:0007669"/>
    <property type="project" value="UniProtKB-SubCell"/>
</dbReference>
<feature type="transmembrane region" description="Helical" evidence="9">
    <location>
        <begin position="42"/>
        <end position="62"/>
    </location>
</feature>
<feature type="transmembrane region" description="Helical" evidence="9">
    <location>
        <begin position="77"/>
        <end position="95"/>
    </location>
</feature>
<dbReference type="AlphaFoldDB" id="A0A1T4XY97"/>
<evidence type="ECO:0000256" key="9">
    <source>
        <dbReference type="SAM" id="Phobius"/>
    </source>
</evidence>
<dbReference type="Pfam" id="PF04290">
    <property type="entry name" value="DctQ"/>
    <property type="match status" value="1"/>
</dbReference>
<keyword evidence="7 9" id="KW-0472">Membrane</keyword>
<gene>
    <name evidence="11" type="ORF">SAMN04244570_1432</name>
</gene>
<name>A0A1T4XY97_9BACL</name>
<keyword evidence="4" id="KW-0997">Cell inner membrane</keyword>
<dbReference type="EMBL" id="FUYJ01000002">
    <property type="protein sequence ID" value="SKA94516.1"/>
    <property type="molecule type" value="Genomic_DNA"/>
</dbReference>
<evidence type="ECO:0000256" key="2">
    <source>
        <dbReference type="ARBA" id="ARBA00022448"/>
    </source>
</evidence>
<keyword evidence="3" id="KW-1003">Cell membrane</keyword>
<sequence length="187" mass="20871">MRNDQVLEFDADNTKPLEDKAERNIADSSNLFFRSTEYLNRFFAAIAGVALISMMLLIVFNSVKRLFSDPISGTVEIVSWLGAVTGVFALGYTQLNKGHIYIDMLINNFPPLIRKTIHTIMNVLSIAFFIIASWQLALFGINLRDGGVVSETIQFSFYPIVILCSLGFLGLVLALVKETILIWKGDS</sequence>
<dbReference type="GO" id="GO:0022857">
    <property type="term" value="F:transmembrane transporter activity"/>
    <property type="evidence" value="ECO:0007669"/>
    <property type="project" value="TreeGrafter"/>
</dbReference>
<proteinExistence type="inferred from homology"/>
<evidence type="ECO:0000256" key="3">
    <source>
        <dbReference type="ARBA" id="ARBA00022475"/>
    </source>
</evidence>
<dbReference type="InterPro" id="IPR007387">
    <property type="entry name" value="TRAP_DctQ"/>
</dbReference>
<accession>A0A1T4XY97</accession>
<dbReference type="RefSeq" id="WP_176132503.1">
    <property type="nucleotide sequence ID" value="NZ_FUYJ01000002.1"/>
</dbReference>
<evidence type="ECO:0000313" key="12">
    <source>
        <dbReference type="Proteomes" id="UP000190042"/>
    </source>
</evidence>
<keyword evidence="5 9" id="KW-0812">Transmembrane</keyword>
<keyword evidence="6 9" id="KW-1133">Transmembrane helix</keyword>
<evidence type="ECO:0000256" key="8">
    <source>
        <dbReference type="ARBA" id="ARBA00038436"/>
    </source>
</evidence>